<protein>
    <submittedName>
        <fullName evidence="2">Glycosyltransferase</fullName>
    </submittedName>
</protein>
<accession>A0A5B6TAH6</accession>
<proteinExistence type="predicted"/>
<dbReference type="InterPro" id="IPR029044">
    <property type="entry name" value="Nucleotide-diphossugar_trans"/>
</dbReference>
<sequence length="301" mass="34905">MIPVYNCAGYLPETLESVLQQALPAEEMQIEVIDDASTDADVENLVRRLGRGRVKYYKQPENVGSLRNFETCINRANGTLVHILHGDDRVLPGFYQKMGNLFKDFPDAGAALCRFRYIDEKGRWLYDQTLESPEDGILQNWLTRVAVRNPSQYAATVVKREVYEKLGSFYGLTYGEDWEMWVRIAKHYLVAYTPEILADYRKHLTSISSNTFLTGQNSQDMLKVMELIQDLLPPEHRKEVLQKSKKFYAHYGIRVANQVWHSVQSKEGVKAQIRYAWGMHFDPQLLWSTAKVYFKMTFNIT</sequence>
<dbReference type="PANTHER" id="PTHR43685:SF2">
    <property type="entry name" value="GLYCOSYLTRANSFERASE 2-LIKE DOMAIN-CONTAINING PROTEIN"/>
    <property type="match status" value="1"/>
</dbReference>
<gene>
    <name evidence="2" type="ORF">FOA19_20655</name>
</gene>
<dbReference type="SUPFAM" id="SSF53448">
    <property type="entry name" value="Nucleotide-diphospho-sugar transferases"/>
    <property type="match status" value="1"/>
</dbReference>
<dbReference type="GO" id="GO:0016740">
    <property type="term" value="F:transferase activity"/>
    <property type="evidence" value="ECO:0007669"/>
    <property type="project" value="UniProtKB-KW"/>
</dbReference>
<comment type="caution">
    <text evidence="2">The sequence shown here is derived from an EMBL/GenBank/DDBJ whole genome shotgun (WGS) entry which is preliminary data.</text>
</comment>
<feature type="domain" description="Glycosyltransferase 2-like" evidence="1">
    <location>
        <begin position="2"/>
        <end position="140"/>
    </location>
</feature>
<dbReference type="PANTHER" id="PTHR43685">
    <property type="entry name" value="GLYCOSYLTRANSFERASE"/>
    <property type="match status" value="1"/>
</dbReference>
<keyword evidence="2" id="KW-0808">Transferase</keyword>
<dbReference type="Proteomes" id="UP000324133">
    <property type="component" value="Unassembled WGS sequence"/>
</dbReference>
<keyword evidence="3" id="KW-1185">Reference proteome</keyword>
<evidence type="ECO:0000313" key="3">
    <source>
        <dbReference type="Proteomes" id="UP000324133"/>
    </source>
</evidence>
<organism evidence="2 3">
    <name type="scientific">Rufibacter hautae</name>
    <dbReference type="NCBI Taxonomy" id="2595005"/>
    <lineage>
        <taxon>Bacteria</taxon>
        <taxon>Pseudomonadati</taxon>
        <taxon>Bacteroidota</taxon>
        <taxon>Cytophagia</taxon>
        <taxon>Cytophagales</taxon>
        <taxon>Hymenobacteraceae</taxon>
        <taxon>Rufibacter</taxon>
    </lineage>
</organism>
<name>A0A5B6TAH6_9BACT</name>
<evidence type="ECO:0000259" key="1">
    <source>
        <dbReference type="Pfam" id="PF00535"/>
    </source>
</evidence>
<reference evidence="2 3" key="1">
    <citation type="submission" date="2019-07" db="EMBL/GenBank/DDBJ databases">
        <title>Rufibacter sp. nov., isolated from lake sediment.</title>
        <authorList>
            <person name="Qu J.-H."/>
        </authorList>
    </citation>
    <scope>NUCLEOTIDE SEQUENCE [LARGE SCALE GENOMIC DNA]</scope>
    <source>
        <strain evidence="2 3">NBS58-1</strain>
    </source>
</reference>
<dbReference type="Gene3D" id="3.90.550.10">
    <property type="entry name" value="Spore Coat Polysaccharide Biosynthesis Protein SpsA, Chain A"/>
    <property type="match status" value="1"/>
</dbReference>
<dbReference type="InterPro" id="IPR050834">
    <property type="entry name" value="Glycosyltransf_2"/>
</dbReference>
<dbReference type="Pfam" id="PF00535">
    <property type="entry name" value="Glycos_transf_2"/>
    <property type="match status" value="1"/>
</dbReference>
<dbReference type="AlphaFoldDB" id="A0A5B6TAH6"/>
<dbReference type="InterPro" id="IPR001173">
    <property type="entry name" value="Glyco_trans_2-like"/>
</dbReference>
<dbReference type="OrthoDB" id="9815829at2"/>
<evidence type="ECO:0000313" key="2">
    <source>
        <dbReference type="EMBL" id="KAA3437208.1"/>
    </source>
</evidence>
<dbReference type="EMBL" id="VKKY01000003">
    <property type="protein sequence ID" value="KAA3437208.1"/>
    <property type="molecule type" value="Genomic_DNA"/>
</dbReference>